<feature type="domain" description="ADF-H" evidence="1">
    <location>
        <begin position="4"/>
        <end position="146"/>
    </location>
</feature>
<evidence type="ECO:0000313" key="2">
    <source>
        <dbReference type="EMBL" id="KAG7512572.1"/>
    </source>
</evidence>
<dbReference type="Pfam" id="PF00241">
    <property type="entry name" value="Cofilin_ADF"/>
    <property type="match status" value="1"/>
</dbReference>
<protein>
    <submittedName>
        <fullName evidence="2">Destrin</fullName>
    </submittedName>
</protein>
<keyword evidence="3" id="KW-1185">Reference proteome</keyword>
<organism evidence="2 3">
    <name type="scientific">Solea senegalensis</name>
    <name type="common">Senegalese sole</name>
    <dbReference type="NCBI Taxonomy" id="28829"/>
    <lineage>
        <taxon>Eukaryota</taxon>
        <taxon>Metazoa</taxon>
        <taxon>Chordata</taxon>
        <taxon>Craniata</taxon>
        <taxon>Vertebrata</taxon>
        <taxon>Euteleostomi</taxon>
        <taxon>Actinopterygii</taxon>
        <taxon>Neopterygii</taxon>
        <taxon>Teleostei</taxon>
        <taxon>Neoteleostei</taxon>
        <taxon>Acanthomorphata</taxon>
        <taxon>Carangaria</taxon>
        <taxon>Pleuronectiformes</taxon>
        <taxon>Pleuronectoidei</taxon>
        <taxon>Soleidae</taxon>
        <taxon>Solea</taxon>
    </lineage>
</organism>
<evidence type="ECO:0000313" key="3">
    <source>
        <dbReference type="Proteomes" id="UP000693946"/>
    </source>
</evidence>
<dbReference type="GO" id="GO:0003779">
    <property type="term" value="F:actin binding"/>
    <property type="evidence" value="ECO:0007669"/>
    <property type="project" value="InterPro"/>
</dbReference>
<dbReference type="GO" id="GO:0030042">
    <property type="term" value="P:actin filament depolymerization"/>
    <property type="evidence" value="ECO:0007669"/>
    <property type="project" value="InterPro"/>
</dbReference>
<dbReference type="InterPro" id="IPR002108">
    <property type="entry name" value="ADF-H"/>
</dbReference>
<dbReference type="PROSITE" id="PS51263">
    <property type="entry name" value="ADF_H"/>
    <property type="match status" value="1"/>
</dbReference>
<dbReference type="GO" id="GO:0015629">
    <property type="term" value="C:actin cytoskeleton"/>
    <property type="evidence" value="ECO:0007669"/>
    <property type="project" value="InterPro"/>
</dbReference>
<dbReference type="SMART" id="SM00102">
    <property type="entry name" value="ADF"/>
    <property type="match status" value="1"/>
</dbReference>
<evidence type="ECO:0000259" key="1">
    <source>
        <dbReference type="PROSITE" id="PS51263"/>
    </source>
</evidence>
<proteinExistence type="predicted"/>
<accession>A0AAV6S5H1</accession>
<gene>
    <name evidence="2" type="ORF">JOB18_033251</name>
</gene>
<dbReference type="AlphaFoldDB" id="A0AAV6S5H1"/>
<dbReference type="EMBL" id="JAGKHQ010000007">
    <property type="protein sequence ID" value="KAG7512572.1"/>
    <property type="molecule type" value="Genomic_DNA"/>
</dbReference>
<reference evidence="2 3" key="1">
    <citation type="journal article" date="2021" name="Sci. Rep.">
        <title>Chromosome anchoring in Senegalese sole (Solea senegalensis) reveals sex-associated markers and genome rearrangements in flatfish.</title>
        <authorList>
            <person name="Guerrero-Cozar I."/>
            <person name="Gomez-Garrido J."/>
            <person name="Berbel C."/>
            <person name="Martinez-Blanch J.F."/>
            <person name="Alioto T."/>
            <person name="Claros M.G."/>
            <person name="Gagnaire P.A."/>
            <person name="Manchado M."/>
        </authorList>
    </citation>
    <scope>NUCLEOTIDE SEQUENCE [LARGE SCALE GENOMIC DNA]</scope>
    <source>
        <strain evidence="2">Sse05_10M</strain>
    </source>
</reference>
<dbReference type="InterPro" id="IPR017904">
    <property type="entry name" value="ADF/Cofilin"/>
</dbReference>
<sequence>MTSGVKCTDQVTSVYSAMQLTKTDDDPSERPRIVQFNITNGYIDVTKIYRQKEIEGKEDVHKFFGSLFDEEKCCYFLYDCLYETKDTQKKDLVFIMWTPENSKVSDKMQYSSSKQSITKVMKAVKHMFEMQQLSDVRDKEDFADRLGREVIKVEGHALKKCGAFAKGK</sequence>
<dbReference type="PANTHER" id="PTHR11913">
    <property type="entry name" value="COFILIN-RELATED"/>
    <property type="match status" value="1"/>
</dbReference>
<comment type="caution">
    <text evidence="2">The sequence shown here is derived from an EMBL/GenBank/DDBJ whole genome shotgun (WGS) entry which is preliminary data.</text>
</comment>
<name>A0AAV6S5H1_SOLSE</name>
<dbReference type="Proteomes" id="UP000693946">
    <property type="component" value="Linkage Group LG15"/>
</dbReference>